<keyword evidence="1" id="KW-0732">Signal</keyword>
<feature type="signal peptide" evidence="1">
    <location>
        <begin position="1"/>
        <end position="22"/>
    </location>
</feature>
<evidence type="ECO:0000313" key="3">
    <source>
        <dbReference type="Proteomes" id="UP001196413"/>
    </source>
</evidence>
<keyword evidence="3" id="KW-1185">Reference proteome</keyword>
<comment type="caution">
    <text evidence="2">The sequence shown here is derived from an EMBL/GenBank/DDBJ whole genome shotgun (WGS) entry which is preliminary data.</text>
</comment>
<dbReference type="Proteomes" id="UP001196413">
    <property type="component" value="Unassembled WGS sequence"/>
</dbReference>
<name>A0AAD5MM20_PARTN</name>
<reference evidence="2" key="1">
    <citation type="submission" date="2021-06" db="EMBL/GenBank/DDBJ databases">
        <title>Parelaphostrongylus tenuis whole genome reference sequence.</title>
        <authorList>
            <person name="Garwood T.J."/>
            <person name="Larsen P.A."/>
            <person name="Fountain-Jones N.M."/>
            <person name="Garbe J.R."/>
            <person name="Macchietto M.G."/>
            <person name="Kania S.A."/>
            <person name="Gerhold R.W."/>
            <person name="Richards J.E."/>
            <person name="Wolf T.M."/>
        </authorList>
    </citation>
    <scope>NUCLEOTIDE SEQUENCE</scope>
    <source>
        <strain evidence="2">MNPRO001-30</strain>
        <tissue evidence="2">Meninges</tissue>
    </source>
</reference>
<proteinExistence type="predicted"/>
<dbReference type="AlphaFoldDB" id="A0AAD5MM20"/>
<evidence type="ECO:0008006" key="4">
    <source>
        <dbReference type="Google" id="ProtNLM"/>
    </source>
</evidence>
<evidence type="ECO:0000313" key="2">
    <source>
        <dbReference type="EMBL" id="KAJ1361020.1"/>
    </source>
</evidence>
<accession>A0AAD5MM20</accession>
<organism evidence="2 3">
    <name type="scientific">Parelaphostrongylus tenuis</name>
    <name type="common">Meningeal worm</name>
    <dbReference type="NCBI Taxonomy" id="148309"/>
    <lineage>
        <taxon>Eukaryota</taxon>
        <taxon>Metazoa</taxon>
        <taxon>Ecdysozoa</taxon>
        <taxon>Nematoda</taxon>
        <taxon>Chromadorea</taxon>
        <taxon>Rhabditida</taxon>
        <taxon>Rhabditina</taxon>
        <taxon>Rhabditomorpha</taxon>
        <taxon>Strongyloidea</taxon>
        <taxon>Metastrongylidae</taxon>
        <taxon>Parelaphostrongylus</taxon>
    </lineage>
</organism>
<feature type="chain" id="PRO_5041941958" description="Lipoprotein" evidence="1">
    <location>
        <begin position="23"/>
        <end position="135"/>
    </location>
</feature>
<protein>
    <recommendedName>
        <fullName evidence="4">Lipoprotein</fullName>
    </recommendedName>
</protein>
<dbReference type="EMBL" id="JAHQIW010004084">
    <property type="protein sequence ID" value="KAJ1361020.1"/>
    <property type="molecule type" value="Genomic_DNA"/>
</dbReference>
<sequence length="135" mass="14329">MERLRSDFFMISLLATISTVLGCGVMPAGQATIKTFNLGGLTTLPPAMDYSGASNIQARLPGIASSEGCAQAFVSRLVMQTVFDVFESQARTALTPDGIISSILGQLEVRITYEPVECHTVLNDLATDNGGVFNP</sequence>
<dbReference type="PROSITE" id="PS51257">
    <property type="entry name" value="PROKAR_LIPOPROTEIN"/>
    <property type="match status" value="1"/>
</dbReference>
<gene>
    <name evidence="2" type="ORF">KIN20_020167</name>
</gene>
<evidence type="ECO:0000256" key="1">
    <source>
        <dbReference type="SAM" id="SignalP"/>
    </source>
</evidence>